<sequence length="280" mass="32589">MATKKIVLVSGCMAVQDRAKKNIGQDEVYHWRMKKEISEAYDIDIDFPIITYSDLIDCFPKVKAFCDSNIVDLMIFQVRSHDYLSNTTYKKRTPKSAGDSDISIVKKNEEQSLYQKLFGLYRKIKLHVKSKESWFYSTLLRLLRLISRNLIRPLLLLLGMAKNNHKKVERKYENLLIKIDEYSRKRKIPVVYLGVTSRPNSYLENLICKGLNARMSKFITSIGSNYIDIFGMYNIEKDYKFVKGTDVPDQICLNAVGHEEVANKLMVEIKEIILPVEHFI</sequence>
<gene>
    <name evidence="2" type="ORF">SAMN04488514_10198</name>
</gene>
<evidence type="ECO:0000313" key="2">
    <source>
        <dbReference type="EMBL" id="SDL23342.1"/>
    </source>
</evidence>
<accession>A0A1G9IDY5</accession>
<organism evidence="2 3">
    <name type="scientific">Kriegella aquimaris</name>
    <dbReference type="NCBI Taxonomy" id="192904"/>
    <lineage>
        <taxon>Bacteria</taxon>
        <taxon>Pseudomonadati</taxon>
        <taxon>Bacteroidota</taxon>
        <taxon>Flavobacteriia</taxon>
        <taxon>Flavobacteriales</taxon>
        <taxon>Flavobacteriaceae</taxon>
        <taxon>Kriegella</taxon>
    </lineage>
</organism>
<feature type="coiled-coil region" evidence="1">
    <location>
        <begin position="158"/>
        <end position="185"/>
    </location>
</feature>
<evidence type="ECO:0000256" key="1">
    <source>
        <dbReference type="SAM" id="Coils"/>
    </source>
</evidence>
<dbReference type="AlphaFoldDB" id="A0A1G9IDY5"/>
<dbReference type="Proteomes" id="UP000199440">
    <property type="component" value="Unassembled WGS sequence"/>
</dbReference>
<dbReference type="SUPFAM" id="SSF52266">
    <property type="entry name" value="SGNH hydrolase"/>
    <property type="match status" value="1"/>
</dbReference>
<dbReference type="RefSeq" id="WP_089884207.1">
    <property type="nucleotide sequence ID" value="NZ_FNGV01000001.1"/>
</dbReference>
<proteinExistence type="predicted"/>
<keyword evidence="1" id="KW-0175">Coiled coil</keyword>
<keyword evidence="3" id="KW-1185">Reference proteome</keyword>
<evidence type="ECO:0000313" key="3">
    <source>
        <dbReference type="Proteomes" id="UP000199440"/>
    </source>
</evidence>
<name>A0A1G9IDY5_9FLAO</name>
<protein>
    <submittedName>
        <fullName evidence="2">Uncharacterized protein</fullName>
    </submittedName>
</protein>
<reference evidence="2 3" key="1">
    <citation type="submission" date="2016-10" db="EMBL/GenBank/DDBJ databases">
        <authorList>
            <person name="de Groot N.N."/>
        </authorList>
    </citation>
    <scope>NUCLEOTIDE SEQUENCE [LARGE SCALE GENOMIC DNA]</scope>
    <source>
        <strain evidence="2 3">DSM 19886</strain>
    </source>
</reference>
<dbReference type="EMBL" id="FNGV01000001">
    <property type="protein sequence ID" value="SDL23342.1"/>
    <property type="molecule type" value="Genomic_DNA"/>
</dbReference>
<dbReference type="STRING" id="192904.SAMN04488514_10198"/>